<feature type="domain" description="Protein kinase" evidence="10">
    <location>
        <begin position="116"/>
        <end position="377"/>
    </location>
</feature>
<dbReference type="Proteomes" id="UP000515146">
    <property type="component" value="Unplaced"/>
</dbReference>
<feature type="binding site" evidence="7">
    <location>
        <position position="148"/>
    </location>
    <ligand>
        <name>ATP</name>
        <dbReference type="ChEBI" id="CHEBI:30616"/>
    </ligand>
</feature>
<dbReference type="PANTHER" id="PTHR24351">
    <property type="entry name" value="RIBOSOMAL PROTEIN S6 KINASE"/>
    <property type="match status" value="1"/>
</dbReference>
<dbReference type="KEGG" id="dpte:113797177"/>
<protein>
    <submittedName>
        <fullName evidence="13">Ribosomal protein S6 kinase beta-2-like</fullName>
    </submittedName>
</protein>
<dbReference type="Gene3D" id="3.30.200.20">
    <property type="entry name" value="Phosphorylase Kinase, domain 1"/>
    <property type="match status" value="1"/>
</dbReference>
<evidence type="ECO:0000259" key="10">
    <source>
        <dbReference type="PROSITE" id="PS50011"/>
    </source>
</evidence>
<dbReference type="RefSeq" id="XP_027203318.1">
    <property type="nucleotide sequence ID" value="XM_027347517.1"/>
</dbReference>
<dbReference type="PROSITE" id="PS51285">
    <property type="entry name" value="AGC_KINASE_CTER"/>
    <property type="match status" value="1"/>
</dbReference>
<dbReference type="Pfam" id="PF00433">
    <property type="entry name" value="Pkinase_C"/>
    <property type="match status" value="1"/>
</dbReference>
<keyword evidence="6 7" id="KW-0067">ATP-binding</keyword>
<dbReference type="OrthoDB" id="6413613at2759"/>
<evidence type="ECO:0000313" key="12">
    <source>
        <dbReference type="Proteomes" id="UP000515146"/>
    </source>
</evidence>
<reference evidence="13" key="1">
    <citation type="submission" date="2025-08" db="UniProtKB">
        <authorList>
            <consortium name="RefSeq"/>
        </authorList>
    </citation>
    <scope>IDENTIFICATION</scope>
    <source>
        <strain evidence="13">Airmid</strain>
    </source>
</reference>
<dbReference type="GO" id="GO:0004674">
    <property type="term" value="F:protein serine/threonine kinase activity"/>
    <property type="evidence" value="ECO:0007669"/>
    <property type="project" value="UniProtKB-KW"/>
</dbReference>
<evidence type="ECO:0000256" key="7">
    <source>
        <dbReference type="PROSITE-ProRule" id="PRU10141"/>
    </source>
</evidence>
<dbReference type="Pfam" id="PF00069">
    <property type="entry name" value="Pkinase"/>
    <property type="match status" value="1"/>
</dbReference>
<dbReference type="InterPro" id="IPR011009">
    <property type="entry name" value="Kinase-like_dom_sf"/>
</dbReference>
<dbReference type="InterPro" id="IPR008271">
    <property type="entry name" value="Ser/Thr_kinase_AS"/>
</dbReference>
<dbReference type="InterPro" id="IPR000961">
    <property type="entry name" value="AGC-kinase_C"/>
</dbReference>
<dbReference type="SMART" id="SM00133">
    <property type="entry name" value="S_TK_X"/>
    <property type="match status" value="1"/>
</dbReference>
<dbReference type="Gene3D" id="1.10.510.10">
    <property type="entry name" value="Transferase(Phosphotransferase) domain 1"/>
    <property type="match status" value="1"/>
</dbReference>
<dbReference type="SUPFAM" id="SSF56112">
    <property type="entry name" value="Protein kinase-like (PK-like)"/>
    <property type="match status" value="1"/>
</dbReference>
<feature type="region of interest" description="Disordered" evidence="9">
    <location>
        <begin position="457"/>
        <end position="487"/>
    </location>
</feature>
<dbReference type="PROSITE" id="PS00107">
    <property type="entry name" value="PROTEIN_KINASE_ATP"/>
    <property type="match status" value="1"/>
</dbReference>
<evidence type="ECO:0000256" key="9">
    <source>
        <dbReference type="SAM" id="MobiDB-lite"/>
    </source>
</evidence>
<accession>A0A6P6YCY9</accession>
<dbReference type="FunCoup" id="A0A6P6YCY9">
    <property type="interactions" value="1181"/>
</dbReference>
<dbReference type="AlphaFoldDB" id="A0A6P6YCY9"/>
<dbReference type="OMA" id="KGSIFAM"/>
<feature type="compositionally biased region" description="Low complexity" evidence="9">
    <location>
        <begin position="461"/>
        <end position="478"/>
    </location>
</feature>
<comment type="similarity">
    <text evidence="8">Belongs to the protein kinase superfamily.</text>
</comment>
<dbReference type="InterPro" id="IPR017441">
    <property type="entry name" value="Protein_kinase_ATP_BS"/>
</dbReference>
<evidence type="ECO:0000259" key="11">
    <source>
        <dbReference type="PROSITE" id="PS51285"/>
    </source>
</evidence>
<sequence length="487" mass="56097">MATIFEMELNDSEIEDFSNSQSSSQQLINNNNQSRITGHNHNNNNHLQQNNHHTNRLLDYEIENDDQMIVNNEIEIDTFEATAEEVINLGPENNSIELTEEMVNCQHHERVSTNDFELLKVLGMGAYGKVFQVRKVTDKNLGTIFAMKVLKKAKIVRSIKDTDHTKAERNILESVKHPFIVDLMYAFQTRGKLYLILEYLSGGELFMYLQREGLLLENAVIFYTAEIILAIEHLHKLGIIYRDLKPENIMLDQHGHVKLTDFGLCKESIQSGKMTYTFCGTVEYMAPEILKRIGHNHAVDWWSLGALMFDMLTGKPPFISSNRNKTIAKILHAELKFPKHLTHEAKDLIRKLLRRSPELRLGGGTDDATPVKHHAFFNKVNWDDVFFKRLSPPFRPALHSEDDVSQFDTRFTEQMPIDSPEESSHLSRSINEMFIGFTYVAPSVLEEMSRHDVMGHVRNYSNSNNRHTQQQQQPHSSSMIHRNDPTG</sequence>
<dbReference type="SMART" id="SM00220">
    <property type="entry name" value="S_TKc"/>
    <property type="match status" value="1"/>
</dbReference>
<dbReference type="FunFam" id="1.10.510.10:FF:000008">
    <property type="entry name" value="Non-specific serine/threonine protein kinase"/>
    <property type="match status" value="1"/>
</dbReference>
<proteinExistence type="inferred from homology"/>
<keyword evidence="2" id="KW-0597">Phosphoprotein</keyword>
<name>A0A6P6YCY9_DERPT</name>
<dbReference type="InParanoid" id="A0A6P6YCY9"/>
<keyword evidence="5" id="KW-0418">Kinase</keyword>
<dbReference type="PROSITE" id="PS50011">
    <property type="entry name" value="PROTEIN_KINASE_DOM"/>
    <property type="match status" value="1"/>
</dbReference>
<evidence type="ECO:0000256" key="4">
    <source>
        <dbReference type="ARBA" id="ARBA00022741"/>
    </source>
</evidence>
<evidence type="ECO:0000256" key="8">
    <source>
        <dbReference type="RuleBase" id="RU000304"/>
    </source>
</evidence>
<dbReference type="GO" id="GO:0005524">
    <property type="term" value="F:ATP binding"/>
    <property type="evidence" value="ECO:0007669"/>
    <property type="project" value="UniProtKB-UniRule"/>
</dbReference>
<keyword evidence="4 7" id="KW-0547">Nucleotide-binding</keyword>
<evidence type="ECO:0000256" key="3">
    <source>
        <dbReference type="ARBA" id="ARBA00022679"/>
    </source>
</evidence>
<keyword evidence="1 8" id="KW-0723">Serine/threonine-protein kinase</keyword>
<evidence type="ECO:0000256" key="2">
    <source>
        <dbReference type="ARBA" id="ARBA00022553"/>
    </source>
</evidence>
<dbReference type="FunFam" id="3.30.200.20:FF:000587">
    <property type="entry name" value="Non-specific serine/threonine protein kinase"/>
    <property type="match status" value="1"/>
</dbReference>
<evidence type="ECO:0000313" key="13">
    <source>
        <dbReference type="RefSeq" id="XP_027203318.1"/>
    </source>
</evidence>
<keyword evidence="12" id="KW-1185">Reference proteome</keyword>
<gene>
    <name evidence="13" type="primary">LOC113797177</name>
</gene>
<keyword evidence="3" id="KW-0808">Transferase</keyword>
<evidence type="ECO:0000256" key="1">
    <source>
        <dbReference type="ARBA" id="ARBA00022527"/>
    </source>
</evidence>
<evidence type="ECO:0000256" key="5">
    <source>
        <dbReference type="ARBA" id="ARBA00022777"/>
    </source>
</evidence>
<dbReference type="PROSITE" id="PS00108">
    <property type="entry name" value="PROTEIN_KINASE_ST"/>
    <property type="match status" value="1"/>
</dbReference>
<evidence type="ECO:0000256" key="6">
    <source>
        <dbReference type="ARBA" id="ARBA00022840"/>
    </source>
</evidence>
<dbReference type="InterPro" id="IPR017892">
    <property type="entry name" value="Pkinase_C"/>
</dbReference>
<dbReference type="InterPro" id="IPR000719">
    <property type="entry name" value="Prot_kinase_dom"/>
</dbReference>
<organism evidence="12 13">
    <name type="scientific">Dermatophagoides pteronyssinus</name>
    <name type="common">European house dust mite</name>
    <dbReference type="NCBI Taxonomy" id="6956"/>
    <lineage>
        <taxon>Eukaryota</taxon>
        <taxon>Metazoa</taxon>
        <taxon>Ecdysozoa</taxon>
        <taxon>Arthropoda</taxon>
        <taxon>Chelicerata</taxon>
        <taxon>Arachnida</taxon>
        <taxon>Acari</taxon>
        <taxon>Acariformes</taxon>
        <taxon>Sarcoptiformes</taxon>
        <taxon>Astigmata</taxon>
        <taxon>Psoroptidia</taxon>
        <taxon>Analgoidea</taxon>
        <taxon>Pyroglyphidae</taxon>
        <taxon>Dermatophagoidinae</taxon>
        <taxon>Dermatophagoides</taxon>
    </lineage>
</organism>
<feature type="domain" description="AGC-kinase C-terminal" evidence="11">
    <location>
        <begin position="378"/>
        <end position="449"/>
    </location>
</feature>